<evidence type="ECO:0000313" key="1">
    <source>
        <dbReference type="EMBL" id="OLL22541.1"/>
    </source>
</evidence>
<keyword evidence="2" id="KW-1185">Reference proteome</keyword>
<sequence length="140" mass="15966">MSEHWKDYYLDDGNLDVEALLKKNIPCPLFWAHFHKVDKRIQKATKNITKADENEKITKKIQIKDYYIRVAAETDEDDVCLGRGTPRTSSITGDLKSLRKVPKATEREFVVASKLDMTKILPPPSSLGSRKEAVSYALRS</sequence>
<dbReference type="EMBL" id="LXFE01003056">
    <property type="protein sequence ID" value="OLL22541.1"/>
    <property type="molecule type" value="Genomic_DNA"/>
</dbReference>
<gene>
    <name evidence="1" type="ORF">NEOLI_005099</name>
</gene>
<dbReference type="Proteomes" id="UP000186594">
    <property type="component" value="Unassembled WGS sequence"/>
</dbReference>
<name>A0A1U7LJ39_NEOID</name>
<proteinExistence type="predicted"/>
<dbReference type="AlphaFoldDB" id="A0A1U7LJ39"/>
<reference evidence="1 2" key="1">
    <citation type="submission" date="2016-04" db="EMBL/GenBank/DDBJ databases">
        <title>Evolutionary innovation and constraint leading to complex multicellularity in the Ascomycota.</title>
        <authorList>
            <person name="Cisse O."/>
            <person name="Nguyen A."/>
            <person name="Hewitt D.A."/>
            <person name="Jedd G."/>
            <person name="Stajich J.E."/>
        </authorList>
    </citation>
    <scope>NUCLEOTIDE SEQUENCE [LARGE SCALE GENOMIC DNA]</scope>
    <source>
        <strain evidence="1 2">DAH-3</strain>
    </source>
</reference>
<comment type="caution">
    <text evidence="1">The sequence shown here is derived from an EMBL/GenBank/DDBJ whole genome shotgun (WGS) entry which is preliminary data.</text>
</comment>
<organism evidence="1 2">
    <name type="scientific">Neolecta irregularis (strain DAH-3)</name>
    <dbReference type="NCBI Taxonomy" id="1198029"/>
    <lineage>
        <taxon>Eukaryota</taxon>
        <taxon>Fungi</taxon>
        <taxon>Dikarya</taxon>
        <taxon>Ascomycota</taxon>
        <taxon>Taphrinomycotina</taxon>
        <taxon>Neolectales</taxon>
        <taxon>Neolectaceae</taxon>
        <taxon>Neolecta</taxon>
    </lineage>
</organism>
<evidence type="ECO:0000313" key="2">
    <source>
        <dbReference type="Proteomes" id="UP000186594"/>
    </source>
</evidence>
<feature type="non-terminal residue" evidence="1">
    <location>
        <position position="140"/>
    </location>
</feature>
<accession>A0A1U7LJ39</accession>
<protein>
    <submittedName>
        <fullName evidence="1">Uncharacterized protein</fullName>
    </submittedName>
</protein>